<dbReference type="OrthoDB" id="2803741at2759"/>
<dbReference type="InterPro" id="IPR040976">
    <property type="entry name" value="Pkinase_fungal"/>
</dbReference>
<keyword evidence="3" id="KW-1185">Reference proteome</keyword>
<dbReference type="AlphaFoldDB" id="A0A0D6ZZ47"/>
<gene>
    <name evidence="2" type="ORF">FISHEDRAFT_79133</name>
</gene>
<name>A0A0D6ZZ47_9AGAR</name>
<sequence>MDASRSSRTPSSLVPASLQISRERAARDMVHEITELPLEEVFSNYLPPVLQADIDECHSRLQQSGVIANGRWSCFQKDPKDRLDEEEFIFEGLETLFQSVVDVKKSACHSGDHSCDNTVRLVQTASRTTICEVNGGDSNIDFALEVTKSTVPEAIRKKTEFVGKIFSADVAANGEVKRANDFITRYEDAKKAVHGAAASFGFFADKLNPMEVTIENTQMRIWFYSRSHSVVSEPFNFVEDTKSFVRFVLAFGFASDYPARYCIYPKARRLQYAERTFGHLVAAVPLNFWLAITKEGLLSERPPRTWVLRSPSNDYESASSQLSYCKNAKLGARISARRVEKHQALPKIGKPYSAVEEVEELRQLIQPNIAGKPFASEQLGC</sequence>
<dbReference type="Pfam" id="PF17667">
    <property type="entry name" value="Pkinase_fungal"/>
    <property type="match status" value="1"/>
</dbReference>
<reference evidence="2 3" key="1">
    <citation type="journal article" date="2015" name="Fungal Genet. Biol.">
        <title>Evolution of novel wood decay mechanisms in Agaricales revealed by the genome sequences of Fistulina hepatica and Cylindrobasidium torrendii.</title>
        <authorList>
            <person name="Floudas D."/>
            <person name="Held B.W."/>
            <person name="Riley R."/>
            <person name="Nagy L.G."/>
            <person name="Koehler G."/>
            <person name="Ransdell A.S."/>
            <person name="Younus H."/>
            <person name="Chow J."/>
            <person name="Chiniquy J."/>
            <person name="Lipzen A."/>
            <person name="Tritt A."/>
            <person name="Sun H."/>
            <person name="Haridas S."/>
            <person name="LaButti K."/>
            <person name="Ohm R.A."/>
            <person name="Kues U."/>
            <person name="Blanchette R.A."/>
            <person name="Grigoriev I.V."/>
            <person name="Minto R.E."/>
            <person name="Hibbett D.S."/>
        </authorList>
    </citation>
    <scope>NUCLEOTIDE SEQUENCE [LARGE SCALE GENOMIC DNA]</scope>
    <source>
        <strain evidence="2 3">ATCC 64428</strain>
    </source>
</reference>
<accession>A0A0D6ZZ47</accession>
<evidence type="ECO:0000259" key="1">
    <source>
        <dbReference type="Pfam" id="PF17667"/>
    </source>
</evidence>
<protein>
    <recommendedName>
        <fullName evidence="1">Fungal-type protein kinase domain-containing protein</fullName>
    </recommendedName>
</protein>
<feature type="domain" description="Fungal-type protein kinase" evidence="1">
    <location>
        <begin position="168"/>
        <end position="256"/>
    </location>
</feature>
<proteinExistence type="predicted"/>
<evidence type="ECO:0000313" key="2">
    <source>
        <dbReference type="EMBL" id="KIY42800.1"/>
    </source>
</evidence>
<dbReference type="Proteomes" id="UP000054144">
    <property type="component" value="Unassembled WGS sequence"/>
</dbReference>
<organism evidence="2 3">
    <name type="scientific">Fistulina hepatica ATCC 64428</name>
    <dbReference type="NCBI Taxonomy" id="1128425"/>
    <lineage>
        <taxon>Eukaryota</taxon>
        <taxon>Fungi</taxon>
        <taxon>Dikarya</taxon>
        <taxon>Basidiomycota</taxon>
        <taxon>Agaricomycotina</taxon>
        <taxon>Agaricomycetes</taxon>
        <taxon>Agaricomycetidae</taxon>
        <taxon>Agaricales</taxon>
        <taxon>Fistulinaceae</taxon>
        <taxon>Fistulina</taxon>
    </lineage>
</organism>
<dbReference type="EMBL" id="KN882161">
    <property type="protein sequence ID" value="KIY42800.1"/>
    <property type="molecule type" value="Genomic_DNA"/>
</dbReference>
<evidence type="ECO:0000313" key="3">
    <source>
        <dbReference type="Proteomes" id="UP000054144"/>
    </source>
</evidence>